<evidence type="ECO:0000313" key="3">
    <source>
        <dbReference type="Proteomes" id="UP000065151"/>
    </source>
</evidence>
<feature type="transmembrane region" description="Helical" evidence="1">
    <location>
        <begin position="12"/>
        <end position="31"/>
    </location>
</feature>
<dbReference type="KEGG" id="psul:AU252_18755"/>
<dbReference type="PANTHER" id="PTHR48098">
    <property type="entry name" value="ENTEROCHELIN ESTERASE-RELATED"/>
    <property type="match status" value="1"/>
</dbReference>
<accession>A0A0U3QTI8</accession>
<dbReference type="Gene3D" id="3.40.50.1820">
    <property type="entry name" value="alpha/beta hydrolase"/>
    <property type="match status" value="1"/>
</dbReference>
<name>A0A0U3QTI8_9MICC</name>
<reference evidence="2 3" key="1">
    <citation type="submission" date="2015-12" db="EMBL/GenBank/DDBJ databases">
        <authorList>
            <person name="Shamseldin A."/>
            <person name="Moawad H."/>
            <person name="Abd El-Rahim W.M."/>
            <person name="Sadowsky M.J."/>
        </authorList>
    </citation>
    <scope>NUCLEOTIDE SEQUENCE [LARGE SCALE GENOMIC DNA]</scope>
    <source>
        <strain evidence="2 3">Ar51</strain>
    </source>
</reference>
<dbReference type="PANTHER" id="PTHR48098:SF1">
    <property type="entry name" value="DIACYLGLYCEROL ACYLTRANSFERASE_MYCOLYLTRANSFERASE AG85A"/>
    <property type="match status" value="1"/>
</dbReference>
<feature type="transmembrane region" description="Helical" evidence="1">
    <location>
        <begin position="43"/>
        <end position="66"/>
    </location>
</feature>
<evidence type="ECO:0000313" key="2">
    <source>
        <dbReference type="EMBL" id="ALV42949.1"/>
    </source>
</evidence>
<organism evidence="2">
    <name type="scientific">Pseudarthrobacter sulfonivorans</name>
    <dbReference type="NCBI Taxonomy" id="121292"/>
    <lineage>
        <taxon>Bacteria</taxon>
        <taxon>Bacillati</taxon>
        <taxon>Actinomycetota</taxon>
        <taxon>Actinomycetes</taxon>
        <taxon>Micrococcales</taxon>
        <taxon>Micrococcaceae</taxon>
        <taxon>Pseudarthrobacter</taxon>
    </lineage>
</organism>
<feature type="transmembrane region" description="Helical" evidence="1">
    <location>
        <begin position="108"/>
        <end position="128"/>
    </location>
</feature>
<dbReference type="SUPFAM" id="SSF53474">
    <property type="entry name" value="alpha/beta-Hydrolases"/>
    <property type="match status" value="1"/>
</dbReference>
<evidence type="ECO:0000256" key="1">
    <source>
        <dbReference type="SAM" id="Phobius"/>
    </source>
</evidence>
<dbReference type="InterPro" id="IPR000801">
    <property type="entry name" value="Esterase-like"/>
</dbReference>
<dbReference type="EMBL" id="CP013747">
    <property type="protein sequence ID" value="ALV42949.1"/>
    <property type="molecule type" value="Genomic_DNA"/>
</dbReference>
<protein>
    <submittedName>
        <fullName evidence="2">Esterase</fullName>
    </submittedName>
</protein>
<gene>
    <name evidence="2" type="ORF">AU252_18755</name>
</gene>
<dbReference type="AlphaFoldDB" id="A0A0U3QTI8"/>
<dbReference type="GO" id="GO:0016747">
    <property type="term" value="F:acyltransferase activity, transferring groups other than amino-acyl groups"/>
    <property type="evidence" value="ECO:0007669"/>
    <property type="project" value="TreeGrafter"/>
</dbReference>
<dbReference type="Pfam" id="PF00756">
    <property type="entry name" value="Esterase"/>
    <property type="match status" value="1"/>
</dbReference>
<dbReference type="InterPro" id="IPR050583">
    <property type="entry name" value="Mycobacterial_A85_antigen"/>
</dbReference>
<keyword evidence="1" id="KW-1133">Transmembrane helix</keyword>
<proteinExistence type="predicted"/>
<dbReference type="Proteomes" id="UP000065151">
    <property type="component" value="Chromosome"/>
</dbReference>
<feature type="transmembrane region" description="Helical" evidence="1">
    <location>
        <begin position="78"/>
        <end position="96"/>
    </location>
</feature>
<dbReference type="InterPro" id="IPR029058">
    <property type="entry name" value="AB_hydrolase_fold"/>
</dbReference>
<keyword evidence="1" id="KW-0472">Membrane</keyword>
<dbReference type="RefSeq" id="WP_058932020.1">
    <property type="nucleotide sequence ID" value="NZ_CP013747.1"/>
</dbReference>
<dbReference type="STRING" id="121292.AU252_18755"/>
<sequence length="435" mass="46277">MDWIADIRLTDGPLYWAAWVLGAAAALSLIWPPRALGRRRWFLSVAAAAAAAAAVVALVHWVLIYWASTFPEELPFDVLAWVFPAVAALLLVLLRLPTASWRRRGLDVLALLAVVLLAAVQINAYFGLNRTVADLTGTALTRIPALEQELMRQPDSPATPLEGWKPANEIPAEGVVRTASIPGASSGLQTRDSYIYLPPAYFASNRPSLPVLVLVPGQPGGPADWLTGGSLPARMDTFAARHGGVAPVVVVVDPNGNQSANNLCMDSAIAKADTYLAVDVPAWISGTLDVDPDHRKWAMGGFSFGATCAVQMATRHPELYTGVLAFSSESEPALAKERQKTVDAAFHGDTAAFDAQVPLTLLKERKYPGSVAYFAAGATDPEFVANLRTLEAAASGAGFTVGSDVVAHTGHSWDVLTPGMDNGLELLAAHWGWTK</sequence>
<keyword evidence="1" id="KW-0812">Transmembrane</keyword>